<dbReference type="Pfam" id="PF01234">
    <property type="entry name" value="NNMT_PNMT_TEMT"/>
    <property type="match status" value="1"/>
</dbReference>
<keyword evidence="2" id="KW-0489">Methyltransferase</keyword>
<keyword evidence="3" id="KW-0808">Transferase</keyword>
<dbReference type="PANTHER" id="PTHR10867">
    <property type="entry name" value="NNMT/PNMT/TEMT FAMILY MEMBER"/>
    <property type="match status" value="1"/>
</dbReference>
<dbReference type="AlphaFoldDB" id="A0AAD1T7W9"/>
<dbReference type="GO" id="GO:0032259">
    <property type="term" value="P:methylation"/>
    <property type="evidence" value="ECO:0007669"/>
    <property type="project" value="UniProtKB-KW"/>
</dbReference>
<dbReference type="InterPro" id="IPR000940">
    <property type="entry name" value="NNMT_TEMT_trans"/>
</dbReference>
<comment type="similarity">
    <text evidence="1">Belongs to the class I-like SAM-binding methyltransferase superfamily. NNMT/PNMT/TEMT family.</text>
</comment>
<evidence type="ECO:0000256" key="2">
    <source>
        <dbReference type="ARBA" id="ARBA00022603"/>
    </source>
</evidence>
<dbReference type="PANTHER" id="PTHR10867:SF44">
    <property type="entry name" value="NICOTINAMIDE N-METHYLTRANSFERASE ISOFORM X2"/>
    <property type="match status" value="1"/>
</dbReference>
<keyword evidence="6" id="KW-1185">Reference proteome</keyword>
<dbReference type="GO" id="GO:0005829">
    <property type="term" value="C:cytosol"/>
    <property type="evidence" value="ECO:0007669"/>
    <property type="project" value="TreeGrafter"/>
</dbReference>
<protein>
    <submittedName>
        <fullName evidence="5">Nicotinamide N-methyltransferase-like</fullName>
    </submittedName>
</protein>
<evidence type="ECO:0000313" key="6">
    <source>
        <dbReference type="Proteomes" id="UP001295444"/>
    </source>
</evidence>
<reference evidence="5" key="1">
    <citation type="submission" date="2022-03" db="EMBL/GenBank/DDBJ databases">
        <authorList>
            <person name="Alioto T."/>
            <person name="Alioto T."/>
            <person name="Gomez Garrido J."/>
        </authorList>
    </citation>
    <scope>NUCLEOTIDE SEQUENCE</scope>
</reference>
<evidence type="ECO:0000256" key="1">
    <source>
        <dbReference type="ARBA" id="ARBA00007996"/>
    </source>
</evidence>
<sequence length="279" mass="31564">MDVGSSKLYQEPGFKSRVFLDTFFSLNTDKSLQEETLMFPMKQMHKALLSGLIGGDTLIDVTLGPIIHHLLPICTFFKNIIILEFNEECVKEMEKWLNTETEAFDWSHASQFITELGGNRVHWLEQEHMLKKTIKHIVKCDLAKENITDPVILPKADCLLIVGGLDVVSKDHESYRQNLGKLSSFLKPGGHLILFGALNATFYQVGEHRCHVLTADEPFLRQALTDEGYTIECFEALERKAESSLLDAQHFVFILATKAKLTQEETAPVPMLSAQNFPI</sequence>
<dbReference type="SUPFAM" id="SSF53335">
    <property type="entry name" value="S-adenosyl-L-methionine-dependent methyltransferases"/>
    <property type="match status" value="1"/>
</dbReference>
<dbReference type="PROSITE" id="PS51681">
    <property type="entry name" value="SAM_MT_NNMT_PNMT_TEMT"/>
    <property type="match status" value="1"/>
</dbReference>
<accession>A0AAD1T7W9</accession>
<evidence type="ECO:0000313" key="5">
    <source>
        <dbReference type="EMBL" id="CAH2320330.1"/>
    </source>
</evidence>
<name>A0AAD1T7W9_PELCU</name>
<keyword evidence="4" id="KW-0949">S-adenosyl-L-methionine</keyword>
<organism evidence="5 6">
    <name type="scientific">Pelobates cultripes</name>
    <name type="common">Western spadefoot toad</name>
    <dbReference type="NCBI Taxonomy" id="61616"/>
    <lineage>
        <taxon>Eukaryota</taxon>
        <taxon>Metazoa</taxon>
        <taxon>Chordata</taxon>
        <taxon>Craniata</taxon>
        <taxon>Vertebrata</taxon>
        <taxon>Euteleostomi</taxon>
        <taxon>Amphibia</taxon>
        <taxon>Batrachia</taxon>
        <taxon>Anura</taxon>
        <taxon>Pelobatoidea</taxon>
        <taxon>Pelobatidae</taxon>
        <taxon>Pelobates</taxon>
    </lineage>
</organism>
<gene>
    <name evidence="5" type="ORF">PECUL_23A056134</name>
</gene>
<dbReference type="EMBL" id="OW240921">
    <property type="protein sequence ID" value="CAH2320330.1"/>
    <property type="molecule type" value="Genomic_DNA"/>
</dbReference>
<dbReference type="GO" id="GO:0008170">
    <property type="term" value="F:N-methyltransferase activity"/>
    <property type="evidence" value="ECO:0007669"/>
    <property type="project" value="TreeGrafter"/>
</dbReference>
<dbReference type="Proteomes" id="UP001295444">
    <property type="component" value="Chromosome 10"/>
</dbReference>
<evidence type="ECO:0000256" key="4">
    <source>
        <dbReference type="ARBA" id="ARBA00022691"/>
    </source>
</evidence>
<proteinExistence type="inferred from homology"/>
<dbReference type="InterPro" id="IPR029063">
    <property type="entry name" value="SAM-dependent_MTases_sf"/>
</dbReference>
<evidence type="ECO:0000256" key="3">
    <source>
        <dbReference type="ARBA" id="ARBA00022679"/>
    </source>
</evidence>
<dbReference type="Gene3D" id="3.40.50.150">
    <property type="entry name" value="Vaccinia Virus protein VP39"/>
    <property type="match status" value="1"/>
</dbReference>